<feature type="non-terminal residue" evidence="1">
    <location>
        <position position="1"/>
    </location>
</feature>
<dbReference type="Proteomes" id="UP000676336">
    <property type="component" value="Unassembled WGS sequence"/>
</dbReference>
<sequence length="46" mass="5365">MDNLIYTIQSDIPIEIPTDAQISPECHDLLERLLQRDPNKRISFPD</sequence>
<comment type="caution">
    <text evidence="1">The sequence shown here is derived from an EMBL/GenBank/DDBJ whole genome shotgun (WGS) entry which is preliminary data.</text>
</comment>
<dbReference type="AlphaFoldDB" id="A0A8S2WLZ6"/>
<dbReference type="SUPFAM" id="SSF56112">
    <property type="entry name" value="Protein kinase-like (PK-like)"/>
    <property type="match status" value="1"/>
</dbReference>
<evidence type="ECO:0000313" key="1">
    <source>
        <dbReference type="EMBL" id="CAF4450223.1"/>
    </source>
</evidence>
<evidence type="ECO:0000313" key="2">
    <source>
        <dbReference type="Proteomes" id="UP000676336"/>
    </source>
</evidence>
<dbReference type="InterPro" id="IPR011009">
    <property type="entry name" value="Kinase-like_dom_sf"/>
</dbReference>
<accession>A0A8S2WLZ6</accession>
<proteinExistence type="predicted"/>
<protein>
    <submittedName>
        <fullName evidence="1">Uncharacterized protein</fullName>
    </submittedName>
</protein>
<gene>
    <name evidence="1" type="ORF">SMN809_LOCUS32677</name>
</gene>
<reference evidence="1" key="1">
    <citation type="submission" date="2021-02" db="EMBL/GenBank/DDBJ databases">
        <authorList>
            <person name="Nowell W R."/>
        </authorList>
    </citation>
    <scope>NUCLEOTIDE SEQUENCE</scope>
</reference>
<name>A0A8S2WLZ6_9BILA</name>
<dbReference type="EMBL" id="CAJOBI010069209">
    <property type="protein sequence ID" value="CAF4450223.1"/>
    <property type="molecule type" value="Genomic_DNA"/>
</dbReference>
<dbReference type="Gene3D" id="1.10.510.10">
    <property type="entry name" value="Transferase(Phosphotransferase) domain 1"/>
    <property type="match status" value="1"/>
</dbReference>
<organism evidence="1 2">
    <name type="scientific">Rotaria magnacalcarata</name>
    <dbReference type="NCBI Taxonomy" id="392030"/>
    <lineage>
        <taxon>Eukaryota</taxon>
        <taxon>Metazoa</taxon>
        <taxon>Spiralia</taxon>
        <taxon>Gnathifera</taxon>
        <taxon>Rotifera</taxon>
        <taxon>Eurotatoria</taxon>
        <taxon>Bdelloidea</taxon>
        <taxon>Philodinida</taxon>
        <taxon>Philodinidae</taxon>
        <taxon>Rotaria</taxon>
    </lineage>
</organism>